<dbReference type="AlphaFoldDB" id="A0A3B0MGX6"/>
<proteinExistence type="predicted"/>
<keyword evidence="1" id="KW-0732">Signal</keyword>
<reference evidence="2" key="1">
    <citation type="submission" date="2018-07" db="EMBL/GenBank/DDBJ databases">
        <authorList>
            <person name="Quirk P.G."/>
            <person name="Krulwich T.A."/>
        </authorList>
    </citation>
    <scope>NUCLEOTIDE SEQUENCE</scope>
    <source>
        <strain evidence="2">Anand</strain>
    </source>
</reference>
<feature type="signal peptide" evidence="1">
    <location>
        <begin position="1"/>
        <end position="20"/>
    </location>
</feature>
<accession>A0A3B0MGX6</accession>
<protein>
    <submittedName>
        <fullName evidence="2">Uncharacterized protein</fullName>
    </submittedName>
</protein>
<evidence type="ECO:0000256" key="1">
    <source>
        <dbReference type="SAM" id="SignalP"/>
    </source>
</evidence>
<dbReference type="VEuPathDB" id="PiroplasmaDB:TA05860"/>
<feature type="chain" id="PRO_5033790654" evidence="1">
    <location>
        <begin position="21"/>
        <end position="345"/>
    </location>
</feature>
<gene>
    <name evidence="2" type="ORF">TAT_000081600</name>
    <name evidence="3" type="ORF">TAV_000081000</name>
</gene>
<evidence type="ECO:0000313" key="2">
    <source>
        <dbReference type="EMBL" id="SVP88964.1"/>
    </source>
</evidence>
<name>A0A3B0MGX6_THEAN</name>
<evidence type="ECO:0000313" key="3">
    <source>
        <dbReference type="EMBL" id="SVP90106.1"/>
    </source>
</evidence>
<sequence length="345" mass="40594">MFDSLLYIIFSLIFVLPILCRVTSPTKLSFVSHLSNNWHNKQHLNQQKRYLKNPEYIVPGTFEEWKKDMSRTVGVWSIYYPYDLFKAKHFMPGADIRPNLLFLDIAGRVRGPGEYGSPEGCYLLDSKEYHHMEDSNNVLHSRKCVMVMYGSIRYSNLRMILAGRMFYSGGLVLKGLDPLLNSTSAIFLGHTFLESYKNEYYMDFISKLKRKISFIDRQGNEIDPANWEYQKLDGYGSDFRWMHGNEKWKLLGPFTSYKSYGVNYDNGAENSFFSQYADEAIYNVFDPLEHFCRKFTSREYLEEEVHTIVRSVLKGSDKMTKIKVEDENYLNNLEEEVIKKYYCCF</sequence>
<dbReference type="EMBL" id="UIVT01000001">
    <property type="protein sequence ID" value="SVP88964.1"/>
    <property type="molecule type" value="Genomic_DNA"/>
</dbReference>
<dbReference type="EMBL" id="UIVS01000001">
    <property type="protein sequence ID" value="SVP90106.1"/>
    <property type="molecule type" value="Genomic_DNA"/>
</dbReference>
<organism evidence="2">
    <name type="scientific">Theileria annulata</name>
    <dbReference type="NCBI Taxonomy" id="5874"/>
    <lineage>
        <taxon>Eukaryota</taxon>
        <taxon>Sar</taxon>
        <taxon>Alveolata</taxon>
        <taxon>Apicomplexa</taxon>
        <taxon>Aconoidasida</taxon>
        <taxon>Piroplasmida</taxon>
        <taxon>Theileriidae</taxon>
        <taxon>Theileria</taxon>
    </lineage>
</organism>